<dbReference type="PANTHER" id="PTHR46112">
    <property type="entry name" value="AMINOPEPTIDASE"/>
    <property type="match status" value="1"/>
</dbReference>
<reference evidence="5 6" key="1">
    <citation type="submission" date="2016-10" db="EMBL/GenBank/DDBJ databases">
        <authorList>
            <person name="de Groot N.N."/>
        </authorList>
    </citation>
    <scope>NUCLEOTIDE SEQUENCE [LARGE SCALE GENOMIC DNA]</scope>
    <source>
        <strain evidence="5 6">DSM 2179</strain>
    </source>
</reference>
<dbReference type="Pfam" id="PF01321">
    <property type="entry name" value="Creatinase_N"/>
    <property type="match status" value="1"/>
</dbReference>
<evidence type="ECO:0000256" key="2">
    <source>
        <dbReference type="ARBA" id="ARBA00022801"/>
    </source>
</evidence>
<evidence type="ECO:0000313" key="6">
    <source>
        <dbReference type="Proteomes" id="UP000199662"/>
    </source>
</evidence>
<dbReference type="SUPFAM" id="SSF55920">
    <property type="entry name" value="Creatinase/aminopeptidase"/>
    <property type="match status" value="1"/>
</dbReference>
<dbReference type="CDD" id="cd01092">
    <property type="entry name" value="APP-like"/>
    <property type="match status" value="1"/>
</dbReference>
<dbReference type="GO" id="GO:0004177">
    <property type="term" value="F:aminopeptidase activity"/>
    <property type="evidence" value="ECO:0007669"/>
    <property type="project" value="UniProtKB-KW"/>
</dbReference>
<accession>A0A1H6VPK1</accession>
<evidence type="ECO:0000256" key="1">
    <source>
        <dbReference type="ARBA" id="ARBA00022723"/>
    </source>
</evidence>
<dbReference type="SUPFAM" id="SSF53092">
    <property type="entry name" value="Creatinase/prolidase N-terminal domain"/>
    <property type="match status" value="1"/>
</dbReference>
<dbReference type="Pfam" id="PF00557">
    <property type="entry name" value="Peptidase_M24"/>
    <property type="match status" value="1"/>
</dbReference>
<dbReference type="RefSeq" id="WP_177177467.1">
    <property type="nucleotide sequence ID" value="NZ_FNZK01000003.1"/>
</dbReference>
<evidence type="ECO:0000259" key="4">
    <source>
        <dbReference type="Pfam" id="PF01321"/>
    </source>
</evidence>
<dbReference type="GO" id="GO:0046872">
    <property type="term" value="F:metal ion binding"/>
    <property type="evidence" value="ECO:0007669"/>
    <property type="project" value="UniProtKB-KW"/>
</dbReference>
<dbReference type="InterPro" id="IPR036005">
    <property type="entry name" value="Creatinase/aminopeptidase-like"/>
</dbReference>
<feature type="domain" description="Creatinase N-terminal" evidence="4">
    <location>
        <begin position="4"/>
        <end position="128"/>
    </location>
</feature>
<dbReference type="InterPro" id="IPR001131">
    <property type="entry name" value="Peptidase_M24B_aminopep-P_CS"/>
</dbReference>
<keyword evidence="6" id="KW-1185">Reference proteome</keyword>
<protein>
    <submittedName>
        <fullName evidence="5">Xaa-Pro aminopeptidase</fullName>
    </submittedName>
</protein>
<keyword evidence="1" id="KW-0479">Metal-binding</keyword>
<proteinExistence type="predicted"/>
<gene>
    <name evidence="5" type="ORF">SAMN05660742_10330</name>
</gene>
<keyword evidence="5" id="KW-0031">Aminopeptidase</keyword>
<dbReference type="Proteomes" id="UP000199662">
    <property type="component" value="Unassembled WGS sequence"/>
</dbReference>
<dbReference type="STRING" id="84035.SAMN05660742_10330"/>
<dbReference type="AlphaFoldDB" id="A0A1H6VPK1"/>
<sequence>MDARLEKLRELLKNQGLDAVVINKVENLHYFSGFTGDDTIVVVSQKAAILITDFRYMEQARQQSKSFQLIEHSKGLLPKTAEVLMGLELKNIGFEGNALTYNDFSLLKQMLNGVDFKQAVELDTLRMVKDEQEIALLQKAVEISDRAYEHILTILRPGISEIEIAAELENCMRRLGSEKPAFTTIVASGERGSLPHGIATDKLIVDGDFVTMDFGAVYKGYHSDITRTVCVGSADDKQRKIYDIVLQAQLLGVEKVQLGSSGQTVDADVRRYIMNAGYGRFFGHGLGHSVGLEIHELPRLSPSSTCEHLEENMLVTVEPGIYLPGWGGIRIEDTVLVTTLGGRPLTQSNKQLVEIK</sequence>
<organism evidence="5 6">
    <name type="scientific">Propionispira arboris</name>
    <dbReference type="NCBI Taxonomy" id="84035"/>
    <lineage>
        <taxon>Bacteria</taxon>
        <taxon>Bacillati</taxon>
        <taxon>Bacillota</taxon>
        <taxon>Negativicutes</taxon>
        <taxon>Selenomonadales</taxon>
        <taxon>Selenomonadaceae</taxon>
        <taxon>Propionispira</taxon>
    </lineage>
</organism>
<dbReference type="Gene3D" id="3.90.230.10">
    <property type="entry name" value="Creatinase/methionine aminopeptidase superfamily"/>
    <property type="match status" value="1"/>
</dbReference>
<evidence type="ECO:0000313" key="5">
    <source>
        <dbReference type="EMBL" id="SEJ06579.1"/>
    </source>
</evidence>
<name>A0A1H6VPK1_9FIRM</name>
<dbReference type="GO" id="GO:0008235">
    <property type="term" value="F:metalloexopeptidase activity"/>
    <property type="evidence" value="ECO:0007669"/>
    <property type="project" value="UniProtKB-ARBA"/>
</dbReference>
<feature type="domain" description="Peptidase M24" evidence="3">
    <location>
        <begin position="136"/>
        <end position="338"/>
    </location>
</feature>
<evidence type="ECO:0000259" key="3">
    <source>
        <dbReference type="Pfam" id="PF00557"/>
    </source>
</evidence>
<dbReference type="PRINTS" id="PR00599">
    <property type="entry name" value="MAPEPTIDASE"/>
</dbReference>
<dbReference type="Gene3D" id="3.40.350.10">
    <property type="entry name" value="Creatinase/prolidase N-terminal domain"/>
    <property type="match status" value="1"/>
</dbReference>
<dbReference type="PANTHER" id="PTHR46112:SF3">
    <property type="entry name" value="AMINOPEPTIDASE YPDF"/>
    <property type="match status" value="1"/>
</dbReference>
<dbReference type="InterPro" id="IPR050659">
    <property type="entry name" value="Peptidase_M24B"/>
</dbReference>
<dbReference type="InterPro" id="IPR001714">
    <property type="entry name" value="Pept_M24_MAP"/>
</dbReference>
<dbReference type="PROSITE" id="PS00491">
    <property type="entry name" value="PROLINE_PEPTIDASE"/>
    <property type="match status" value="1"/>
</dbReference>
<dbReference type="InterPro" id="IPR029149">
    <property type="entry name" value="Creatin/AminoP/Spt16_N"/>
</dbReference>
<dbReference type="InterPro" id="IPR000994">
    <property type="entry name" value="Pept_M24"/>
</dbReference>
<dbReference type="EMBL" id="FNZK01000003">
    <property type="protein sequence ID" value="SEJ06579.1"/>
    <property type="molecule type" value="Genomic_DNA"/>
</dbReference>
<keyword evidence="2" id="KW-0378">Hydrolase</keyword>
<dbReference type="InterPro" id="IPR000587">
    <property type="entry name" value="Creatinase_N"/>
</dbReference>
<keyword evidence="5" id="KW-0645">Protease</keyword>